<evidence type="ECO:0000313" key="3">
    <source>
        <dbReference type="Proteomes" id="UP000443423"/>
    </source>
</evidence>
<sequence>MVETGDEEVENAERIAGEADRRREAWGATLDDMTALADEYEADGWETVRIAAGSTGTFGPGDAKADDESFGIAYVVPGNKAEEVSELFEKSSFPEYEVYRAENDGLVYMVTALLAPDIETAVFVAGAWEQRTALNCAKAAIEHGRMYSYLQKLDGTLVGVVEHDDPEKFFPNLDAIRRYAPNAGDDESADDADSTDETDDADA</sequence>
<organism evidence="2 3">
    <name type="scientific">Haloferax marinum</name>
    <dbReference type="NCBI Taxonomy" id="2666143"/>
    <lineage>
        <taxon>Archaea</taxon>
        <taxon>Methanobacteriati</taxon>
        <taxon>Methanobacteriota</taxon>
        <taxon>Stenosarchaea group</taxon>
        <taxon>Halobacteria</taxon>
        <taxon>Halobacteriales</taxon>
        <taxon>Haloferacaceae</taxon>
        <taxon>Haloferax</taxon>
    </lineage>
</organism>
<gene>
    <name evidence="2" type="ORF">GJR99_09010</name>
</gene>
<proteinExistence type="predicted"/>
<protein>
    <submittedName>
        <fullName evidence="2">Uncharacterized protein</fullName>
    </submittedName>
</protein>
<dbReference type="EMBL" id="WKJQ01000001">
    <property type="protein sequence ID" value="MRW96712.1"/>
    <property type="molecule type" value="Genomic_DNA"/>
</dbReference>
<feature type="compositionally biased region" description="Acidic residues" evidence="1">
    <location>
        <begin position="184"/>
        <end position="203"/>
    </location>
</feature>
<accession>A0A6A8G829</accession>
<name>A0A6A8G829_9EURY</name>
<dbReference type="Proteomes" id="UP000443423">
    <property type="component" value="Unassembled WGS sequence"/>
</dbReference>
<dbReference type="Pfam" id="PF24373">
    <property type="entry name" value="DUF7529"/>
    <property type="match status" value="1"/>
</dbReference>
<dbReference type="OrthoDB" id="236506at2157"/>
<dbReference type="RefSeq" id="WP_151111356.1">
    <property type="nucleotide sequence ID" value="NZ_WKJQ01000001.1"/>
</dbReference>
<evidence type="ECO:0000256" key="1">
    <source>
        <dbReference type="SAM" id="MobiDB-lite"/>
    </source>
</evidence>
<reference evidence="2 3" key="1">
    <citation type="submission" date="2019-11" db="EMBL/GenBank/DDBJ databases">
        <title>Whole genome sequence of Haloferax sp. MBLA0078.</title>
        <authorList>
            <person name="Seo M.-J."/>
            <person name="Cho E.-S."/>
        </authorList>
    </citation>
    <scope>NUCLEOTIDE SEQUENCE [LARGE SCALE GENOMIC DNA]</scope>
    <source>
        <strain evidence="2 3">MBLA0078</strain>
    </source>
</reference>
<keyword evidence="3" id="KW-1185">Reference proteome</keyword>
<dbReference type="AlphaFoldDB" id="A0A6A8G829"/>
<dbReference type="InterPro" id="IPR055951">
    <property type="entry name" value="DUF7529"/>
</dbReference>
<feature type="region of interest" description="Disordered" evidence="1">
    <location>
        <begin position="180"/>
        <end position="203"/>
    </location>
</feature>
<evidence type="ECO:0000313" key="2">
    <source>
        <dbReference type="EMBL" id="MRW96712.1"/>
    </source>
</evidence>
<comment type="caution">
    <text evidence="2">The sequence shown here is derived from an EMBL/GenBank/DDBJ whole genome shotgun (WGS) entry which is preliminary data.</text>
</comment>